<dbReference type="Proteomes" id="UP001163321">
    <property type="component" value="Chromosome 7"/>
</dbReference>
<evidence type="ECO:0000313" key="2">
    <source>
        <dbReference type="Proteomes" id="UP001163321"/>
    </source>
</evidence>
<proteinExistence type="predicted"/>
<protein>
    <submittedName>
        <fullName evidence="1">Uncharacterized protein</fullName>
    </submittedName>
</protein>
<keyword evidence="2" id="KW-1185">Reference proteome</keyword>
<comment type="caution">
    <text evidence="1">The sequence shown here is derived from an EMBL/GenBank/DDBJ whole genome shotgun (WGS) entry which is preliminary data.</text>
</comment>
<name>A0ACC0VS57_9STRA</name>
<evidence type="ECO:0000313" key="1">
    <source>
        <dbReference type="EMBL" id="KAI9909400.1"/>
    </source>
</evidence>
<organism evidence="1 2">
    <name type="scientific">Peronosclerospora sorghi</name>
    <dbReference type="NCBI Taxonomy" id="230839"/>
    <lineage>
        <taxon>Eukaryota</taxon>
        <taxon>Sar</taxon>
        <taxon>Stramenopiles</taxon>
        <taxon>Oomycota</taxon>
        <taxon>Peronosporomycetes</taxon>
        <taxon>Peronosporales</taxon>
        <taxon>Peronosporaceae</taxon>
        <taxon>Peronosclerospora</taxon>
    </lineage>
</organism>
<sequence>MTHDTALENAFGGLFSPQDTSRFDANALHLQEVDSQQLLADTDALLESFSTASTPEKETGRPRPPTKQELARERAGQRRDAYRQRLKFERESLRLQEEELTKRLATLKKRKDRETMEMGASDALVLGAWRALAMRQYEDRRQAEQLKKRLMAAVTQRARMIQDLELVVRKRVRDVQTFATLDDLDLLEKKPRVEDKDTLLYTTYFEHLDALYGKVDEVFATVGLSPTPGGILSGKPTKKKVHGTECFETIGVGNVPFDFQRTCDAVWELVSVPHRQEGRQVYHGLPDADNSIALQFYFPLRRKNGKVLMVRSYHVARRYIEPDRVVFVWRGLCEAEGEFTGVNSDETGWAIVHAPTTNAPSLAASTMTLVQGCIRLIPMNFNDGSEVEGDGKVDQFMELLVQSNVEDNREIERMMDRLLLDDALATDDLDLGPVDVNFSFVDF</sequence>
<accession>A0ACC0VS57</accession>
<reference evidence="1 2" key="1">
    <citation type="journal article" date="2022" name="bioRxiv">
        <title>The genome of the oomycete Peronosclerospora sorghi, a cosmopolitan pathogen of maize and sorghum, is inflated with dispersed pseudogenes.</title>
        <authorList>
            <person name="Fletcher K."/>
            <person name="Martin F."/>
            <person name="Isakeit T."/>
            <person name="Cavanaugh K."/>
            <person name="Magill C."/>
            <person name="Michelmore R."/>
        </authorList>
    </citation>
    <scope>NUCLEOTIDE SEQUENCE [LARGE SCALE GENOMIC DNA]</scope>
    <source>
        <strain evidence="1">P6</strain>
    </source>
</reference>
<dbReference type="EMBL" id="CM047586">
    <property type="protein sequence ID" value="KAI9909400.1"/>
    <property type="molecule type" value="Genomic_DNA"/>
</dbReference>
<gene>
    <name evidence="1" type="ORF">PsorP6_015001</name>
</gene>